<dbReference type="EMBL" id="KZ668458">
    <property type="protein sequence ID" value="PPR87824.1"/>
    <property type="molecule type" value="Genomic_DNA"/>
</dbReference>
<name>A0A2P5W9Q1_GOSBA</name>
<protein>
    <recommendedName>
        <fullName evidence="4">WW domain-containing protein</fullName>
    </recommendedName>
</protein>
<dbReference type="InterPro" id="IPR036020">
    <property type="entry name" value="WW_dom_sf"/>
</dbReference>
<feature type="region of interest" description="Disordered" evidence="1">
    <location>
        <begin position="237"/>
        <end position="292"/>
    </location>
</feature>
<evidence type="ECO:0000313" key="3">
    <source>
        <dbReference type="Proteomes" id="UP000239757"/>
    </source>
</evidence>
<feature type="region of interest" description="Disordered" evidence="1">
    <location>
        <begin position="98"/>
        <end position="150"/>
    </location>
</feature>
<evidence type="ECO:0000256" key="1">
    <source>
        <dbReference type="SAM" id="MobiDB-lite"/>
    </source>
</evidence>
<organism evidence="2 3">
    <name type="scientific">Gossypium barbadense</name>
    <name type="common">Sea Island cotton</name>
    <name type="synonym">Hibiscus barbadensis</name>
    <dbReference type="NCBI Taxonomy" id="3634"/>
    <lineage>
        <taxon>Eukaryota</taxon>
        <taxon>Viridiplantae</taxon>
        <taxon>Streptophyta</taxon>
        <taxon>Embryophyta</taxon>
        <taxon>Tracheophyta</taxon>
        <taxon>Spermatophyta</taxon>
        <taxon>Magnoliopsida</taxon>
        <taxon>eudicotyledons</taxon>
        <taxon>Gunneridae</taxon>
        <taxon>Pentapetalae</taxon>
        <taxon>rosids</taxon>
        <taxon>malvids</taxon>
        <taxon>Malvales</taxon>
        <taxon>Malvaceae</taxon>
        <taxon>Malvoideae</taxon>
        <taxon>Gossypium</taxon>
    </lineage>
</organism>
<feature type="compositionally biased region" description="Acidic residues" evidence="1">
    <location>
        <begin position="241"/>
        <end position="262"/>
    </location>
</feature>
<dbReference type="PANTHER" id="PTHR14791">
    <property type="entry name" value="BOMB/KIRA PROTEINS"/>
    <property type="match status" value="1"/>
</dbReference>
<dbReference type="SUPFAM" id="SSF51045">
    <property type="entry name" value="WW domain"/>
    <property type="match status" value="1"/>
</dbReference>
<dbReference type="InterPro" id="IPR051105">
    <property type="entry name" value="WWC/KIBRA_Hippo_Reg"/>
</dbReference>
<dbReference type="PANTHER" id="PTHR14791:SF29">
    <property type="entry name" value="PROTEIN KIBRA"/>
    <property type="match status" value="1"/>
</dbReference>
<evidence type="ECO:0000313" key="2">
    <source>
        <dbReference type="EMBL" id="PPR87824.1"/>
    </source>
</evidence>
<dbReference type="OrthoDB" id="1000344at2759"/>
<accession>A0A2P5W9Q1</accession>
<sequence>MATITESLERSLQNFSLNHERSNEGGAEEGIIGRSSTSGDNNNLPNTVSDTSLELNSHLSLPYHWEQCLDLKTGEIYYINWRNGMKASVDPRTAAEYSGDYYSEEEEEEEENDDSLYDSEELSSESSPSSSRERGHYNNNSSSSNHQGVEKEKDNVLVVAGCKSCLMYFMVPKQVEDCPKCMVFGVCFEVAARDESTRTVLCCAVLVTVSMTGEIYYINWRNGMKASVDPRTAAEYSGDYYSEEEEEEEENDDSLYDSEELSSESSPSSSRERGHYNNNSSSSNHQGVEKEKEKDNVLVVAGCKSCLMYFMVPKQVEDCPKCNEQLLHLDRSQTGFP</sequence>
<dbReference type="Proteomes" id="UP000239757">
    <property type="component" value="Unassembled WGS sequence"/>
</dbReference>
<proteinExistence type="predicted"/>
<feature type="compositionally biased region" description="Polar residues" evidence="1">
    <location>
        <begin position="34"/>
        <end position="48"/>
    </location>
</feature>
<gene>
    <name evidence="2" type="ORF">GOBAR_AA32866</name>
</gene>
<evidence type="ECO:0008006" key="4">
    <source>
        <dbReference type="Google" id="ProtNLM"/>
    </source>
</evidence>
<feature type="compositionally biased region" description="Acidic residues" evidence="1">
    <location>
        <begin position="102"/>
        <end position="123"/>
    </location>
</feature>
<reference evidence="2 3" key="1">
    <citation type="submission" date="2015-01" db="EMBL/GenBank/DDBJ databases">
        <title>Genome of allotetraploid Gossypium barbadense reveals genomic plasticity and fiber elongation in cotton evolution.</title>
        <authorList>
            <person name="Chen X."/>
            <person name="Liu X."/>
            <person name="Zhao B."/>
            <person name="Zheng H."/>
            <person name="Hu Y."/>
            <person name="Lu G."/>
            <person name="Yang C."/>
            <person name="Chen J."/>
            <person name="Shan C."/>
            <person name="Zhang L."/>
            <person name="Zhou Y."/>
            <person name="Wang L."/>
            <person name="Guo W."/>
            <person name="Bai Y."/>
            <person name="Ruan J."/>
            <person name="Shangguan X."/>
            <person name="Mao Y."/>
            <person name="Jiang J."/>
            <person name="Zhu Y."/>
            <person name="Lei J."/>
            <person name="Kang H."/>
            <person name="Chen S."/>
            <person name="He X."/>
            <person name="Wang R."/>
            <person name="Wang Y."/>
            <person name="Chen J."/>
            <person name="Wang L."/>
            <person name="Yu S."/>
            <person name="Wang B."/>
            <person name="Wei J."/>
            <person name="Song S."/>
            <person name="Lu X."/>
            <person name="Gao Z."/>
            <person name="Gu W."/>
            <person name="Deng X."/>
            <person name="Ma D."/>
            <person name="Wang S."/>
            <person name="Liang W."/>
            <person name="Fang L."/>
            <person name="Cai C."/>
            <person name="Zhu X."/>
            <person name="Zhou B."/>
            <person name="Zhang Y."/>
            <person name="Chen Z."/>
            <person name="Xu S."/>
            <person name="Zhu R."/>
            <person name="Wang S."/>
            <person name="Zhang T."/>
            <person name="Zhao G."/>
        </authorList>
    </citation>
    <scope>NUCLEOTIDE SEQUENCE [LARGE SCALE GENOMIC DNA]</scope>
    <source>
        <strain evidence="3">cv. Xinhai21</strain>
        <tissue evidence="2">Leaf</tissue>
    </source>
</reference>
<dbReference type="AlphaFoldDB" id="A0A2P5W9Q1"/>
<feature type="region of interest" description="Disordered" evidence="1">
    <location>
        <begin position="16"/>
        <end position="48"/>
    </location>
</feature>